<comment type="caution">
    <text evidence="7">The sequence shown here is derived from an EMBL/GenBank/DDBJ whole genome shotgun (WGS) entry which is preliminary data.</text>
</comment>
<dbReference type="PROSITE" id="PS50043">
    <property type="entry name" value="HTH_LUXR_2"/>
    <property type="match status" value="1"/>
</dbReference>
<feature type="domain" description="HTH luxR-type" evidence="5">
    <location>
        <begin position="84"/>
        <end position="149"/>
    </location>
</feature>
<dbReference type="InterPro" id="IPR016032">
    <property type="entry name" value="Sig_transdc_resp-reg_C-effctor"/>
</dbReference>
<keyword evidence="3" id="KW-0804">Transcription</keyword>
<dbReference type="PRINTS" id="PR00038">
    <property type="entry name" value="HTHLUXR"/>
</dbReference>
<proteinExistence type="predicted"/>
<organism evidence="7 8">
    <name type="scientific">Novosphingobium marinum</name>
    <dbReference type="NCBI Taxonomy" id="1514948"/>
    <lineage>
        <taxon>Bacteria</taxon>
        <taxon>Pseudomonadati</taxon>
        <taxon>Pseudomonadota</taxon>
        <taxon>Alphaproteobacteria</taxon>
        <taxon>Sphingomonadales</taxon>
        <taxon>Sphingomonadaceae</taxon>
        <taxon>Novosphingobium</taxon>
    </lineage>
</organism>
<dbReference type="Gene3D" id="1.10.10.10">
    <property type="entry name" value="Winged helix-like DNA-binding domain superfamily/Winged helix DNA-binding domain"/>
    <property type="match status" value="1"/>
</dbReference>
<protein>
    <submittedName>
        <fullName evidence="7">Two-component system response regulator FixJ</fullName>
    </submittedName>
</protein>
<dbReference type="InterPro" id="IPR000792">
    <property type="entry name" value="Tscrpt_reg_LuxR_C"/>
</dbReference>
<dbReference type="SUPFAM" id="SSF46894">
    <property type="entry name" value="C-terminal effector domain of the bipartite response regulators"/>
    <property type="match status" value="1"/>
</dbReference>
<reference evidence="7 8" key="1">
    <citation type="submission" date="2020-07" db="EMBL/GenBank/DDBJ databases">
        <title>Genomic Encyclopedia of Type Strains, Phase IV (KMG-IV): sequencing the most valuable type-strain genomes for metagenomic binning, comparative biology and taxonomic classification.</title>
        <authorList>
            <person name="Goeker M."/>
        </authorList>
    </citation>
    <scope>NUCLEOTIDE SEQUENCE [LARGE SCALE GENOMIC DNA]</scope>
    <source>
        <strain evidence="7 8">DSM 29043</strain>
    </source>
</reference>
<dbReference type="GO" id="GO:0006355">
    <property type="term" value="P:regulation of DNA-templated transcription"/>
    <property type="evidence" value="ECO:0007669"/>
    <property type="project" value="InterPro"/>
</dbReference>
<dbReference type="SMART" id="SM00421">
    <property type="entry name" value="HTH_LUXR"/>
    <property type="match status" value="1"/>
</dbReference>
<evidence type="ECO:0000256" key="1">
    <source>
        <dbReference type="ARBA" id="ARBA00023015"/>
    </source>
</evidence>
<sequence length="156" mass="17491">MLDVRMPNLSGIDLLQKLRTEDCHWPVVIMTGHGDIPLAVKAMKLGAMEFLEKPFDDLELERVVREGFAQLPASIARSQKCKEARSLAASLSPRQKDVFNGVVNGLTNKEIAQRIGISHRTVESYRLDMMHKLCAQNLADLIELKRNRGVQAALSR</sequence>
<dbReference type="Gene3D" id="3.40.50.2300">
    <property type="match status" value="1"/>
</dbReference>
<dbReference type="PANTHER" id="PTHR44688:SF16">
    <property type="entry name" value="DNA-BINDING TRANSCRIPTIONAL ACTIVATOR DEVR_DOSR"/>
    <property type="match status" value="1"/>
</dbReference>
<keyword evidence="8" id="KW-1185">Reference proteome</keyword>
<evidence type="ECO:0000256" key="2">
    <source>
        <dbReference type="ARBA" id="ARBA00023125"/>
    </source>
</evidence>
<evidence type="ECO:0000313" key="8">
    <source>
        <dbReference type="Proteomes" id="UP000522081"/>
    </source>
</evidence>
<keyword evidence="1" id="KW-0805">Transcription regulation</keyword>
<dbReference type="Proteomes" id="UP000522081">
    <property type="component" value="Unassembled WGS sequence"/>
</dbReference>
<feature type="modified residue" description="4-aspartylphosphate" evidence="4">
    <location>
        <position position="3"/>
    </location>
</feature>
<evidence type="ECO:0000256" key="3">
    <source>
        <dbReference type="ARBA" id="ARBA00023163"/>
    </source>
</evidence>
<evidence type="ECO:0000259" key="6">
    <source>
        <dbReference type="PROSITE" id="PS50110"/>
    </source>
</evidence>
<keyword evidence="4" id="KW-0597">Phosphoprotein</keyword>
<dbReference type="GO" id="GO:0000160">
    <property type="term" value="P:phosphorelay signal transduction system"/>
    <property type="evidence" value="ECO:0007669"/>
    <property type="project" value="InterPro"/>
</dbReference>
<dbReference type="AlphaFoldDB" id="A0A7Z0BV73"/>
<keyword evidence="2" id="KW-0238">DNA-binding</keyword>
<evidence type="ECO:0000313" key="7">
    <source>
        <dbReference type="EMBL" id="NYH95958.1"/>
    </source>
</evidence>
<feature type="domain" description="Response regulatory" evidence="6">
    <location>
        <begin position="1"/>
        <end position="68"/>
    </location>
</feature>
<dbReference type="Pfam" id="PF00072">
    <property type="entry name" value="Response_reg"/>
    <property type="match status" value="1"/>
</dbReference>
<dbReference type="PROSITE" id="PS50110">
    <property type="entry name" value="RESPONSE_REGULATORY"/>
    <property type="match status" value="1"/>
</dbReference>
<dbReference type="InterPro" id="IPR036388">
    <property type="entry name" value="WH-like_DNA-bd_sf"/>
</dbReference>
<dbReference type="InterPro" id="IPR001789">
    <property type="entry name" value="Sig_transdc_resp-reg_receiver"/>
</dbReference>
<dbReference type="GO" id="GO:0003677">
    <property type="term" value="F:DNA binding"/>
    <property type="evidence" value="ECO:0007669"/>
    <property type="project" value="UniProtKB-KW"/>
</dbReference>
<dbReference type="SUPFAM" id="SSF52172">
    <property type="entry name" value="CheY-like"/>
    <property type="match status" value="1"/>
</dbReference>
<evidence type="ECO:0000256" key="4">
    <source>
        <dbReference type="PROSITE-ProRule" id="PRU00169"/>
    </source>
</evidence>
<dbReference type="Pfam" id="PF00196">
    <property type="entry name" value="GerE"/>
    <property type="match status" value="1"/>
</dbReference>
<name>A0A7Z0BV73_9SPHN</name>
<dbReference type="InterPro" id="IPR011006">
    <property type="entry name" value="CheY-like_superfamily"/>
</dbReference>
<gene>
    <name evidence="7" type="ORF">FHS75_002287</name>
</gene>
<dbReference type="PANTHER" id="PTHR44688">
    <property type="entry name" value="DNA-BINDING TRANSCRIPTIONAL ACTIVATOR DEVR_DOSR"/>
    <property type="match status" value="1"/>
</dbReference>
<dbReference type="EMBL" id="JACBZF010000003">
    <property type="protein sequence ID" value="NYH95958.1"/>
    <property type="molecule type" value="Genomic_DNA"/>
</dbReference>
<dbReference type="CDD" id="cd06170">
    <property type="entry name" value="LuxR_C_like"/>
    <property type="match status" value="1"/>
</dbReference>
<evidence type="ECO:0000259" key="5">
    <source>
        <dbReference type="PROSITE" id="PS50043"/>
    </source>
</evidence>
<accession>A0A7Z0BV73</accession>